<keyword evidence="1" id="KW-0808">Transferase</keyword>
<dbReference type="SUPFAM" id="SSF110581">
    <property type="entry name" value="Indigoidine synthase A-like"/>
    <property type="match status" value="1"/>
</dbReference>
<dbReference type="Gene3D" id="3.40.1790.10">
    <property type="entry name" value="Indigoidine synthase domain"/>
    <property type="match status" value="1"/>
</dbReference>
<dbReference type="GO" id="GO:0016798">
    <property type="term" value="F:hydrolase activity, acting on glycosyl bonds"/>
    <property type="evidence" value="ECO:0007669"/>
    <property type="project" value="UniProtKB-KW"/>
</dbReference>
<evidence type="ECO:0000256" key="5">
    <source>
        <dbReference type="ARBA" id="ARBA00023211"/>
    </source>
</evidence>
<protein>
    <recommendedName>
        <fullName evidence="9">Carbohydrate kinase PfkB domain-containing protein</fullName>
    </recommendedName>
</protein>
<dbReference type="InterPro" id="IPR007342">
    <property type="entry name" value="PsuG"/>
</dbReference>
<evidence type="ECO:0000313" key="11">
    <source>
        <dbReference type="Proteomes" id="UP000664521"/>
    </source>
</evidence>
<dbReference type="Proteomes" id="UP000664521">
    <property type="component" value="Unassembled WGS sequence"/>
</dbReference>
<feature type="domain" description="Carbohydrate kinase PfkB" evidence="9">
    <location>
        <begin position="422"/>
        <end position="554"/>
    </location>
</feature>
<comment type="caution">
    <text evidence="10">The sequence shown here is derived from an EMBL/GenBank/DDBJ whole genome shotgun (WGS) entry which is preliminary data.</text>
</comment>
<evidence type="ECO:0000256" key="3">
    <source>
        <dbReference type="ARBA" id="ARBA00022777"/>
    </source>
</evidence>
<evidence type="ECO:0000256" key="7">
    <source>
        <dbReference type="ARBA" id="ARBA00023295"/>
    </source>
</evidence>
<keyword evidence="5" id="KW-0464">Manganese</keyword>
<feature type="compositionally biased region" description="Low complexity" evidence="8">
    <location>
        <begin position="370"/>
        <end position="383"/>
    </location>
</feature>
<dbReference type="PANTHER" id="PTHR42909">
    <property type="entry name" value="ZGC:136858"/>
    <property type="match status" value="1"/>
</dbReference>
<keyword evidence="2" id="KW-0479">Metal-binding</keyword>
<evidence type="ECO:0000256" key="1">
    <source>
        <dbReference type="ARBA" id="ARBA00022679"/>
    </source>
</evidence>
<sequence length="781" mass="83893">MTVNHIRHLSRSSWLRNYKRSKSFVNISEEVAEAIGGGSLDSPPVVALESAIYTHGFPFPANIGLATQLQSIVRLNGGIPATIGILNGHAKIGFEKDELIELASSAGKPETKKVSTRDLSHICGLGLCGKKLNGGTTVAATMVLARFAGISIFATGGVGGVHREGENSMDISADLIELGRTPVTVVSSGCKSFLDIPRTLEFLETQGVTVATFADGREGKVDFPAFWTRDSGVPSPMVIQNEEEAAAVIYAKRRLRIEASVFFANPIPAEYSVDRDKIDKIIAEAIYDARKTGITGHANTPFILGRIRELTGGDSILANTALIKANVARGTRLAVEYRKIQRHEYRDKPRKAFQSDSTLHAPSSDSLPLSMSQEPFPSSESSQPVFSTEVISAGSLAMDLACGYKPESSEPAIQAPQLATSNPAVIKQSIGGVGQNIARAMHYLGTSVRLCCAVGEDAAGFAALAMLNQSGMQVAGVQQIGGGARTAQYVAINDAKKDLMLGMADMKIQELVSEEFDKMWKPQLELVRPRWLIVDSNWSPQAIRRWITTGKSLGAKVAFEPVSTAKCKRLFQPLAKALGEFATVPNNLVSLATPNNIEIASMHSAASKADLFEREDWWQIIDAIGLSSSGSRDKLVSMTNATLVDEGVPQQSIQLLPYIPTLLTKLGSQGVLMTQLLAKDDVRLKSRDSAPYVLGRSTDGNDIVGGVYMRLFPPAEVMAEDDVVSVNGVGDTFLGIILAGLAKDESRDWPHLIDVAQRGSVMTLKSNESVSPDISELSSLL</sequence>
<dbReference type="PANTHER" id="PTHR42909:SF1">
    <property type="entry name" value="CARBOHYDRATE KINASE PFKB DOMAIN-CONTAINING PROTEIN"/>
    <property type="match status" value="1"/>
</dbReference>
<proteinExistence type="inferred from homology"/>
<dbReference type="GO" id="GO:0016301">
    <property type="term" value="F:kinase activity"/>
    <property type="evidence" value="ECO:0007669"/>
    <property type="project" value="UniProtKB-KW"/>
</dbReference>
<name>A0A8H3I878_9LECA</name>
<dbReference type="Gene3D" id="3.40.1190.20">
    <property type="match status" value="1"/>
</dbReference>
<dbReference type="OrthoDB" id="198885at2759"/>
<keyword evidence="11" id="KW-1185">Reference proteome</keyword>
<keyword evidence="6" id="KW-0456">Lyase</keyword>
<gene>
    <name evidence="10" type="ORF">HETSPECPRED_006997</name>
</gene>
<evidence type="ECO:0000256" key="4">
    <source>
        <dbReference type="ARBA" id="ARBA00022801"/>
    </source>
</evidence>
<dbReference type="Pfam" id="PF00294">
    <property type="entry name" value="PfkB"/>
    <property type="match status" value="1"/>
</dbReference>
<evidence type="ECO:0000259" key="9">
    <source>
        <dbReference type="Pfam" id="PF00294"/>
    </source>
</evidence>
<dbReference type="GO" id="GO:0005737">
    <property type="term" value="C:cytoplasm"/>
    <property type="evidence" value="ECO:0007669"/>
    <property type="project" value="TreeGrafter"/>
</dbReference>
<dbReference type="InterPro" id="IPR002173">
    <property type="entry name" value="Carboh/pur_kinase_PfkB_CS"/>
</dbReference>
<evidence type="ECO:0000256" key="2">
    <source>
        <dbReference type="ARBA" id="ARBA00022723"/>
    </source>
</evidence>
<feature type="compositionally biased region" description="Polar residues" evidence="8">
    <location>
        <begin position="354"/>
        <end position="369"/>
    </location>
</feature>
<dbReference type="EMBL" id="CAJPDS010000005">
    <property type="protein sequence ID" value="CAF9906935.1"/>
    <property type="molecule type" value="Genomic_DNA"/>
</dbReference>
<reference evidence="10" key="1">
    <citation type="submission" date="2021-03" db="EMBL/GenBank/DDBJ databases">
        <authorList>
            <person name="Tagirdzhanova G."/>
        </authorList>
    </citation>
    <scope>NUCLEOTIDE SEQUENCE</scope>
</reference>
<dbReference type="SUPFAM" id="SSF53613">
    <property type="entry name" value="Ribokinase-like"/>
    <property type="match status" value="1"/>
</dbReference>
<dbReference type="GO" id="GO:0046872">
    <property type="term" value="F:metal ion binding"/>
    <property type="evidence" value="ECO:0007669"/>
    <property type="project" value="UniProtKB-KW"/>
</dbReference>
<keyword evidence="4" id="KW-0378">Hydrolase</keyword>
<keyword evidence="3" id="KW-0418">Kinase</keyword>
<keyword evidence="7" id="KW-0326">Glycosidase</keyword>
<accession>A0A8H3I878</accession>
<evidence type="ECO:0000313" key="10">
    <source>
        <dbReference type="EMBL" id="CAF9906935.1"/>
    </source>
</evidence>
<dbReference type="InterPro" id="IPR022830">
    <property type="entry name" value="Indigdn_synthA-like"/>
</dbReference>
<evidence type="ECO:0000256" key="8">
    <source>
        <dbReference type="SAM" id="MobiDB-lite"/>
    </source>
</evidence>
<dbReference type="InterPro" id="IPR029056">
    <property type="entry name" value="Ribokinase-like"/>
</dbReference>
<dbReference type="Pfam" id="PF04227">
    <property type="entry name" value="Indigoidine_A"/>
    <property type="match status" value="1"/>
</dbReference>
<dbReference type="CDD" id="cd01941">
    <property type="entry name" value="YeiC_kinase_like"/>
    <property type="match status" value="1"/>
</dbReference>
<dbReference type="InterPro" id="IPR011611">
    <property type="entry name" value="PfkB_dom"/>
</dbReference>
<organism evidence="10 11">
    <name type="scientific">Heterodermia speciosa</name>
    <dbReference type="NCBI Taxonomy" id="116794"/>
    <lineage>
        <taxon>Eukaryota</taxon>
        <taxon>Fungi</taxon>
        <taxon>Dikarya</taxon>
        <taxon>Ascomycota</taxon>
        <taxon>Pezizomycotina</taxon>
        <taxon>Lecanoromycetes</taxon>
        <taxon>OSLEUM clade</taxon>
        <taxon>Lecanoromycetidae</taxon>
        <taxon>Caliciales</taxon>
        <taxon>Physciaceae</taxon>
        <taxon>Heterodermia</taxon>
    </lineage>
</organism>
<dbReference type="AlphaFoldDB" id="A0A8H3I878"/>
<dbReference type="HAMAP" id="MF_01876">
    <property type="entry name" value="PsiMP_glycosidase"/>
    <property type="match status" value="1"/>
</dbReference>
<feature type="region of interest" description="Disordered" evidence="8">
    <location>
        <begin position="346"/>
        <end position="383"/>
    </location>
</feature>
<evidence type="ECO:0000256" key="6">
    <source>
        <dbReference type="ARBA" id="ARBA00023239"/>
    </source>
</evidence>
<dbReference type="GO" id="GO:0004730">
    <property type="term" value="F:pseudouridylate synthase activity"/>
    <property type="evidence" value="ECO:0007669"/>
    <property type="project" value="InterPro"/>
</dbReference>
<dbReference type="PROSITE" id="PS00583">
    <property type="entry name" value="PFKB_KINASES_1"/>
    <property type="match status" value="1"/>
</dbReference>